<dbReference type="InterPro" id="IPR036249">
    <property type="entry name" value="Thioredoxin-like_sf"/>
</dbReference>
<dbReference type="GO" id="GO:0016491">
    <property type="term" value="F:oxidoreductase activity"/>
    <property type="evidence" value="ECO:0007669"/>
    <property type="project" value="InterPro"/>
</dbReference>
<dbReference type="CDD" id="cd03024">
    <property type="entry name" value="DsbA_FrnE"/>
    <property type="match status" value="1"/>
</dbReference>
<protein>
    <submittedName>
        <fullName evidence="2">DSBA oxidoreductase</fullName>
    </submittedName>
</protein>
<dbReference type="EMBL" id="AP023440">
    <property type="protein sequence ID" value="BCL30804.1"/>
    <property type="molecule type" value="Genomic_DNA"/>
</dbReference>
<dbReference type="KEGG" id="sgm:GCM10017557_56630"/>
<feature type="domain" description="DSBA-like thioredoxin" evidence="1">
    <location>
        <begin position="14"/>
        <end position="214"/>
    </location>
</feature>
<dbReference type="PANTHER" id="PTHR13887:SF41">
    <property type="entry name" value="THIOREDOXIN SUPERFAMILY PROTEIN"/>
    <property type="match status" value="1"/>
</dbReference>
<accession>A0A7G1PA48</accession>
<proteinExistence type="predicted"/>
<dbReference type="SUPFAM" id="SSF52833">
    <property type="entry name" value="Thioredoxin-like"/>
    <property type="match status" value="1"/>
</dbReference>
<dbReference type="PANTHER" id="PTHR13887">
    <property type="entry name" value="GLUTATHIONE S-TRANSFERASE KAPPA"/>
    <property type="match status" value="1"/>
</dbReference>
<reference evidence="2 3" key="1">
    <citation type="journal article" date="2014" name="Int. J. Syst. Evol. Microbiol.">
        <title>Complete genome sequence of Corynebacterium casei LMG S-19264T (=DSM 44701T), isolated from a smear-ripened cheese.</title>
        <authorList>
            <consortium name="US DOE Joint Genome Institute (JGI-PGF)"/>
            <person name="Walter F."/>
            <person name="Albersmeier A."/>
            <person name="Kalinowski J."/>
            <person name="Ruckert C."/>
        </authorList>
    </citation>
    <scope>NUCLEOTIDE SEQUENCE [LARGE SCALE GENOMIC DNA]</scope>
    <source>
        <strain evidence="2 3">JCM 4677</strain>
    </source>
</reference>
<gene>
    <name evidence="2" type="ORF">GCM10017557_56630</name>
</gene>
<keyword evidence="3" id="KW-1185">Reference proteome</keyword>
<name>A0A7G1PA48_9ACTN</name>
<dbReference type="RefSeq" id="WP_190852679.1">
    <property type="nucleotide sequence ID" value="NZ_AP023440.1"/>
</dbReference>
<organism evidence="2 3">
    <name type="scientific">Streptomyces aurantiacus</name>
    <dbReference type="NCBI Taxonomy" id="47760"/>
    <lineage>
        <taxon>Bacteria</taxon>
        <taxon>Bacillati</taxon>
        <taxon>Actinomycetota</taxon>
        <taxon>Actinomycetes</taxon>
        <taxon>Kitasatosporales</taxon>
        <taxon>Streptomycetaceae</taxon>
        <taxon>Streptomyces</taxon>
        <taxon>Streptomyces aurantiacus group</taxon>
    </lineage>
</organism>
<sequence>MVEQLSPPGKSRVVIEVWSDLGCPWCYVGKHRLQAAIAQRSDADRFRIVVRSFELDPGAPHEPEENVKSFLRGHGGTVGDVLRAERRMQALAGEEGLAYSLDRLNANTFDLHRMVQYANDRSRGFEFFSTVQDGFFAGTLDPHAPDTLADVAEAVGLDGRRAREILASSEYADRVRADRDEGLELGATGVPFVVFDRRVAAPGAQKVPVYGDLLQQVAGAVPSGLSLPTR</sequence>
<dbReference type="InterPro" id="IPR001853">
    <property type="entry name" value="DSBA-like_thioredoxin_dom"/>
</dbReference>
<evidence type="ECO:0000313" key="3">
    <source>
        <dbReference type="Proteomes" id="UP000516444"/>
    </source>
</evidence>
<dbReference type="Pfam" id="PF01323">
    <property type="entry name" value="DSBA"/>
    <property type="match status" value="1"/>
</dbReference>
<evidence type="ECO:0000313" key="2">
    <source>
        <dbReference type="EMBL" id="BCL30804.1"/>
    </source>
</evidence>
<evidence type="ECO:0000259" key="1">
    <source>
        <dbReference type="Pfam" id="PF01323"/>
    </source>
</evidence>
<dbReference type="AlphaFoldDB" id="A0A7G1PA48"/>
<dbReference type="Proteomes" id="UP000516444">
    <property type="component" value="Chromosome"/>
</dbReference>
<dbReference type="Gene3D" id="3.40.30.10">
    <property type="entry name" value="Glutaredoxin"/>
    <property type="match status" value="1"/>
</dbReference>